<feature type="compositionally biased region" description="Basic and acidic residues" evidence="1">
    <location>
        <begin position="169"/>
        <end position="187"/>
    </location>
</feature>
<feature type="non-terminal residue" evidence="2">
    <location>
        <position position="302"/>
    </location>
</feature>
<reference evidence="2" key="1">
    <citation type="submission" date="2020-02" db="EMBL/GenBank/DDBJ databases">
        <authorList>
            <person name="Meier V. D."/>
        </authorList>
    </citation>
    <scope>NUCLEOTIDE SEQUENCE</scope>
    <source>
        <strain evidence="2">AVDCRST_MAG30</strain>
    </source>
</reference>
<protein>
    <submittedName>
        <fullName evidence="2">ABC transporter, substrate-binding protein (Cluster 3, basic aa/glutamine/opines)</fullName>
    </submittedName>
</protein>
<accession>A0A6J4U0P4</accession>
<evidence type="ECO:0000313" key="2">
    <source>
        <dbReference type="EMBL" id="CAA9537698.1"/>
    </source>
</evidence>
<feature type="compositionally biased region" description="Basic and acidic residues" evidence="1">
    <location>
        <begin position="53"/>
        <end position="70"/>
    </location>
</feature>
<gene>
    <name evidence="2" type="ORF">AVDCRST_MAG30-4406</name>
</gene>
<feature type="compositionally biased region" description="Basic and acidic residues" evidence="1">
    <location>
        <begin position="1"/>
        <end position="19"/>
    </location>
</feature>
<dbReference type="EMBL" id="CADCVS010000578">
    <property type="protein sequence ID" value="CAA9537698.1"/>
    <property type="molecule type" value="Genomic_DNA"/>
</dbReference>
<organism evidence="2">
    <name type="scientific">uncultured Solirubrobacteraceae bacterium</name>
    <dbReference type="NCBI Taxonomy" id="1162706"/>
    <lineage>
        <taxon>Bacteria</taxon>
        <taxon>Bacillati</taxon>
        <taxon>Actinomycetota</taxon>
        <taxon>Thermoleophilia</taxon>
        <taxon>Solirubrobacterales</taxon>
        <taxon>Solirubrobacteraceae</taxon>
        <taxon>environmental samples</taxon>
    </lineage>
</organism>
<feature type="non-terminal residue" evidence="2">
    <location>
        <position position="1"/>
    </location>
</feature>
<feature type="compositionally biased region" description="Basic and acidic residues" evidence="1">
    <location>
        <begin position="269"/>
        <end position="302"/>
    </location>
</feature>
<feature type="compositionally biased region" description="Basic and acidic residues" evidence="1">
    <location>
        <begin position="123"/>
        <end position="151"/>
    </location>
</feature>
<feature type="region of interest" description="Disordered" evidence="1">
    <location>
        <begin position="1"/>
        <end position="302"/>
    </location>
</feature>
<feature type="compositionally biased region" description="Basic residues" evidence="1">
    <location>
        <begin position="85"/>
        <end position="98"/>
    </location>
</feature>
<feature type="compositionally biased region" description="Basic residues" evidence="1">
    <location>
        <begin position="205"/>
        <end position="224"/>
    </location>
</feature>
<feature type="compositionally biased region" description="Basic residues" evidence="1">
    <location>
        <begin position="20"/>
        <end position="37"/>
    </location>
</feature>
<name>A0A6J4U0P4_9ACTN</name>
<dbReference type="AlphaFoldDB" id="A0A6J4U0P4"/>
<proteinExistence type="predicted"/>
<sequence>EGNRERAVAAHAAARDRRGGRGLGLRRRPGHGRRRGGVHAGGGGQEVPGRQRARQDPAEGRDHDRREVRRPAVRLQEPADQRDRGLRHRPRQGGRGRAGRQAQAHRGDLRQPHPVPRGRHRRPDPLDDDHQRGARRADRVLRPVLHREGPDPRQGGLGHRRHRGPRGQEGLHRARLDLRGDDQEAGARRGPQARGLLLGVPRAHPERRGRRRLHRRRDPHRHDHPGRLAQAGRGRGAHAGAVRRRHQEGQLRAQDLRRRGLHEVQGGRPLEEDLRQVGRAVHEGGLRAADDRARRGREAHPV</sequence>
<evidence type="ECO:0000256" key="1">
    <source>
        <dbReference type="SAM" id="MobiDB-lite"/>
    </source>
</evidence>